<organism evidence="1">
    <name type="scientific">Albugo laibachii Nc14</name>
    <dbReference type="NCBI Taxonomy" id="890382"/>
    <lineage>
        <taxon>Eukaryota</taxon>
        <taxon>Sar</taxon>
        <taxon>Stramenopiles</taxon>
        <taxon>Oomycota</taxon>
        <taxon>Peronosporomycetes</taxon>
        <taxon>Albuginales</taxon>
        <taxon>Albuginaceae</taxon>
        <taxon>Albugo</taxon>
    </lineage>
</organism>
<evidence type="ECO:0000313" key="1">
    <source>
        <dbReference type="EMBL" id="CCA15500.1"/>
    </source>
</evidence>
<reference evidence="1" key="2">
    <citation type="submission" date="2011-02" db="EMBL/GenBank/DDBJ databases">
        <authorList>
            <person name="MacLean D."/>
        </authorList>
    </citation>
    <scope>NUCLEOTIDE SEQUENCE</scope>
</reference>
<protein>
    <submittedName>
        <fullName evidence="1">AlNc14C12G1438 protein</fullName>
    </submittedName>
</protein>
<dbReference type="AlphaFoldDB" id="F0W360"/>
<proteinExistence type="predicted"/>
<dbReference type="EMBL" id="FR824057">
    <property type="protein sequence ID" value="CCA15500.1"/>
    <property type="molecule type" value="Genomic_DNA"/>
</dbReference>
<gene>
    <name evidence="1" type="primary">AlNc14C12G1438</name>
    <name evidence="1" type="ORF">ALNC14_016430</name>
</gene>
<dbReference type="HOGENOM" id="CLU_2459360_0_0_1"/>
<accession>F0W360</accession>
<reference evidence="1" key="1">
    <citation type="journal article" date="2011" name="PLoS Biol.">
        <title>Gene gain and loss during evolution of obligate parasitism in the white rust pathogen of Arabidopsis thaliana.</title>
        <authorList>
            <person name="Kemen E."/>
            <person name="Gardiner A."/>
            <person name="Schultz-Larsen T."/>
            <person name="Kemen A.C."/>
            <person name="Balmuth A.L."/>
            <person name="Robert-Seilaniantz A."/>
            <person name="Bailey K."/>
            <person name="Holub E."/>
            <person name="Studholme D.J."/>
            <person name="Maclean D."/>
            <person name="Jones J.D."/>
        </authorList>
    </citation>
    <scope>NUCLEOTIDE SEQUENCE</scope>
</reference>
<sequence>MNRIRLRSFQHDRVSFGVSAIVEFKRVSPFFQGDCCMDTFKAALKLHFAEPALIITLMRFRVRKTWTGTPVVYIHNFSASPISKSALYR</sequence>
<name>F0W360_9STRA</name>